<dbReference type="SMART" id="SM00098">
    <property type="entry name" value="alkPPc"/>
    <property type="match status" value="1"/>
</dbReference>
<organism evidence="2 3">
    <name type="scientific">Clostridium mobile</name>
    <dbReference type="NCBI Taxonomy" id="2841512"/>
    <lineage>
        <taxon>Bacteria</taxon>
        <taxon>Bacillati</taxon>
        <taxon>Bacillota</taxon>
        <taxon>Clostridia</taxon>
        <taxon>Eubacteriales</taxon>
        <taxon>Clostridiaceae</taxon>
        <taxon>Clostridium</taxon>
    </lineage>
</organism>
<evidence type="ECO:0000313" key="2">
    <source>
        <dbReference type="EMBL" id="MBU5483662.1"/>
    </source>
</evidence>
<feature type="chain" id="PRO_5046229330" evidence="1">
    <location>
        <begin position="30"/>
        <end position="551"/>
    </location>
</feature>
<dbReference type="InterPro" id="IPR001952">
    <property type="entry name" value="Alkaline_phosphatase"/>
</dbReference>
<keyword evidence="1" id="KW-0732">Signal</keyword>
<sequence>MRKKNFKRLNLLLALIISFSIVLSPALNSNVQAKGKKEVKNVILLIPDGTGITHTTLARWYKGGSPLAMDEIASGLIRTYSSDAVIADSAPAGTAMATGFKSHTGFIGVLPDVANMPLVDAIPKGEERRPVATVLETAKLKGKATGLVATSEFPHATPASFASHYPKRSDYNTLSEQMVYNNVDVVLAGGYSELTPAKRKDKEDLIKVLKERGYGVVRNNEELSNFKGNKVWGLFAPSAMPYDKDRTENTPSMATMAAKAIDILSKDKDGFFLMVEGSKIDWASHANDPVGVITEVLAFDNAVKVALDFAKKDKNTVVIVAPDHSNGGMSIGDSGLDKTYDNEPLSTFLPPLKAAKLTGEGLESKINSEKTNIKEVMSYYYGVSDLTAEEEEAIKNAEPGKLNYTVGPIISKRAHIGWTTTGHTGEEVGLYVYHPKGDRLTGVVQNTDIAKYICEVLGTNLSETTKTLFLQADKAFKNKGALVTVDSIDKENLVLIVSKGETEIKFPQNKDIAIVNGKVVKMPGVTVYSGDKEKIDISKWYVSQNAVDLIK</sequence>
<proteinExistence type="predicted"/>
<comment type="caution">
    <text evidence="2">The sequence shown here is derived from an EMBL/GenBank/DDBJ whole genome shotgun (WGS) entry which is preliminary data.</text>
</comment>
<dbReference type="EMBL" id="JAHLQF010000001">
    <property type="protein sequence ID" value="MBU5483662.1"/>
    <property type="molecule type" value="Genomic_DNA"/>
</dbReference>
<dbReference type="Proteomes" id="UP000726170">
    <property type="component" value="Unassembled WGS sequence"/>
</dbReference>
<dbReference type="RefSeq" id="WP_216438021.1">
    <property type="nucleotide sequence ID" value="NZ_JAHLQF010000001.1"/>
</dbReference>
<evidence type="ECO:0000256" key="1">
    <source>
        <dbReference type="SAM" id="SignalP"/>
    </source>
</evidence>
<reference evidence="2 3" key="1">
    <citation type="submission" date="2021-06" db="EMBL/GenBank/DDBJ databases">
        <authorList>
            <person name="Sun Q."/>
            <person name="Li D."/>
        </authorList>
    </citation>
    <scope>NUCLEOTIDE SEQUENCE [LARGE SCALE GENOMIC DNA]</scope>
    <source>
        <strain evidence="2 3">MSJ-11</strain>
    </source>
</reference>
<dbReference type="PANTHER" id="PTHR11596">
    <property type="entry name" value="ALKALINE PHOSPHATASE"/>
    <property type="match status" value="1"/>
</dbReference>
<gene>
    <name evidence="2" type="ORF">KQI86_04920</name>
</gene>
<evidence type="ECO:0000313" key="3">
    <source>
        <dbReference type="Proteomes" id="UP000726170"/>
    </source>
</evidence>
<dbReference type="CDD" id="cd16012">
    <property type="entry name" value="ALP"/>
    <property type="match status" value="1"/>
</dbReference>
<feature type="signal peptide" evidence="1">
    <location>
        <begin position="1"/>
        <end position="29"/>
    </location>
</feature>
<accession>A0ABS6EEM2</accession>
<keyword evidence="3" id="KW-1185">Reference proteome</keyword>
<dbReference type="Pfam" id="PF00245">
    <property type="entry name" value="Alk_phosphatase"/>
    <property type="match status" value="1"/>
</dbReference>
<name>A0ABS6EEM2_9CLOT</name>
<protein>
    <submittedName>
        <fullName evidence="2">Alkaline phosphatase</fullName>
    </submittedName>
</protein>
<dbReference type="PANTHER" id="PTHR11596:SF5">
    <property type="entry name" value="ALKALINE PHOSPHATASE"/>
    <property type="match status" value="1"/>
</dbReference>